<organism evidence="10 11">
    <name type="scientific">Periophthalmus magnuspinnatus</name>
    <dbReference type="NCBI Taxonomy" id="409849"/>
    <lineage>
        <taxon>Eukaryota</taxon>
        <taxon>Metazoa</taxon>
        <taxon>Chordata</taxon>
        <taxon>Craniata</taxon>
        <taxon>Vertebrata</taxon>
        <taxon>Euteleostomi</taxon>
        <taxon>Actinopterygii</taxon>
        <taxon>Neopterygii</taxon>
        <taxon>Teleostei</taxon>
        <taxon>Neoteleostei</taxon>
        <taxon>Acanthomorphata</taxon>
        <taxon>Gobiaria</taxon>
        <taxon>Gobiiformes</taxon>
        <taxon>Gobioidei</taxon>
        <taxon>Gobiidae</taxon>
        <taxon>Oxudercinae</taxon>
        <taxon>Periophthalmus</taxon>
    </lineage>
</organism>
<evidence type="ECO:0000256" key="3">
    <source>
        <dbReference type="ARBA" id="ARBA00022729"/>
    </source>
</evidence>
<evidence type="ECO:0000259" key="9">
    <source>
        <dbReference type="PROSITE" id="PS50835"/>
    </source>
</evidence>
<keyword evidence="2" id="KW-0812">Transmembrane</keyword>
<evidence type="ECO:0000256" key="1">
    <source>
        <dbReference type="ARBA" id="ARBA00004167"/>
    </source>
</evidence>
<keyword evidence="6" id="KW-1015">Disulfide bond</keyword>
<dbReference type="Pfam" id="PF08205">
    <property type="entry name" value="C2-set_2"/>
    <property type="match status" value="1"/>
</dbReference>
<dbReference type="InterPro" id="IPR013162">
    <property type="entry name" value="CD80_C2-set"/>
</dbReference>
<evidence type="ECO:0000256" key="7">
    <source>
        <dbReference type="ARBA" id="ARBA00023180"/>
    </source>
</evidence>
<evidence type="ECO:0000256" key="4">
    <source>
        <dbReference type="ARBA" id="ARBA00022989"/>
    </source>
</evidence>
<evidence type="ECO:0000313" key="11">
    <source>
        <dbReference type="Proteomes" id="UP000261520"/>
    </source>
</evidence>
<dbReference type="GO" id="GO:0030424">
    <property type="term" value="C:axon"/>
    <property type="evidence" value="ECO:0007669"/>
    <property type="project" value="TreeGrafter"/>
</dbReference>
<dbReference type="GO" id="GO:0009986">
    <property type="term" value="C:cell surface"/>
    <property type="evidence" value="ECO:0007669"/>
    <property type="project" value="TreeGrafter"/>
</dbReference>
<dbReference type="GO" id="GO:0016020">
    <property type="term" value="C:membrane"/>
    <property type="evidence" value="ECO:0007669"/>
    <property type="project" value="UniProtKB-SubCell"/>
</dbReference>
<protein>
    <recommendedName>
        <fullName evidence="9">Ig-like domain-containing protein</fullName>
    </recommendedName>
</protein>
<proteinExistence type="predicted"/>
<dbReference type="InterPro" id="IPR047164">
    <property type="entry name" value="OX2G-like"/>
</dbReference>
<dbReference type="GO" id="GO:0043025">
    <property type="term" value="C:neuronal cell body"/>
    <property type="evidence" value="ECO:0007669"/>
    <property type="project" value="TreeGrafter"/>
</dbReference>
<reference evidence="10" key="2">
    <citation type="submission" date="2025-09" db="UniProtKB">
        <authorList>
            <consortium name="Ensembl"/>
        </authorList>
    </citation>
    <scope>IDENTIFICATION</scope>
</reference>
<reference evidence="10" key="1">
    <citation type="submission" date="2025-08" db="UniProtKB">
        <authorList>
            <consortium name="Ensembl"/>
        </authorList>
    </citation>
    <scope>IDENTIFICATION</scope>
</reference>
<keyword evidence="4" id="KW-1133">Transmembrane helix</keyword>
<accession>A0A3B4B0N1</accession>
<dbReference type="PANTHER" id="PTHR46841">
    <property type="entry name" value="OX-2 MEMBRANE GLYCOPROTEIN"/>
    <property type="match status" value="1"/>
</dbReference>
<dbReference type="SUPFAM" id="SSF48726">
    <property type="entry name" value="Immunoglobulin"/>
    <property type="match status" value="1"/>
</dbReference>
<comment type="subcellular location">
    <subcellularLocation>
        <location evidence="1">Membrane</location>
        <topology evidence="1">Single-pass membrane protein</topology>
    </subcellularLocation>
</comment>
<evidence type="ECO:0000256" key="6">
    <source>
        <dbReference type="ARBA" id="ARBA00023157"/>
    </source>
</evidence>
<keyword evidence="3" id="KW-0732">Signal</keyword>
<evidence type="ECO:0000256" key="5">
    <source>
        <dbReference type="ARBA" id="ARBA00023136"/>
    </source>
</evidence>
<sequence>HFSRFMNNRCTPYFCLLVSPVNHGKIRFTQASLRSSSITVANLTWADESCYVCLFNAYPSGSKLHQTCLKLSGESENKDSHVVFSCSATGKPAPKIQWEYSQDVTVVAKSQTLVLTNDDQSLTSSRNLTLQLYPDWSGDVHCLINPGTRGERKQSITYTRIKNITKNGTCIFFIFIIFIHRGRGRSGCCLGLTDENKNVLLNCKVDVFISSINCVNHVFVTGKKNAL</sequence>
<dbReference type="InterPro" id="IPR036179">
    <property type="entry name" value="Ig-like_dom_sf"/>
</dbReference>
<evidence type="ECO:0000313" key="10">
    <source>
        <dbReference type="Ensembl" id="ENSPMGP00000022166.1"/>
    </source>
</evidence>
<dbReference type="GO" id="GO:0150079">
    <property type="term" value="P:negative regulation of neuroinflammatory response"/>
    <property type="evidence" value="ECO:0007669"/>
    <property type="project" value="TreeGrafter"/>
</dbReference>
<feature type="domain" description="Ig-like" evidence="9">
    <location>
        <begin position="59"/>
        <end position="157"/>
    </location>
</feature>
<dbReference type="AlphaFoldDB" id="A0A3B4B0N1"/>
<keyword evidence="8" id="KW-0393">Immunoglobulin domain</keyword>
<dbReference type="Proteomes" id="UP000261520">
    <property type="component" value="Unplaced"/>
</dbReference>
<evidence type="ECO:0000256" key="8">
    <source>
        <dbReference type="ARBA" id="ARBA00023319"/>
    </source>
</evidence>
<dbReference type="InterPro" id="IPR013783">
    <property type="entry name" value="Ig-like_fold"/>
</dbReference>
<dbReference type="STRING" id="409849.ENSPMGP00000022166"/>
<keyword evidence="7" id="KW-0325">Glycoprotein</keyword>
<dbReference type="GO" id="GO:0098632">
    <property type="term" value="F:cell-cell adhesion mediator activity"/>
    <property type="evidence" value="ECO:0007669"/>
    <property type="project" value="InterPro"/>
</dbReference>
<keyword evidence="11" id="KW-1185">Reference proteome</keyword>
<dbReference type="GO" id="GO:0034113">
    <property type="term" value="P:heterotypic cell-cell adhesion"/>
    <property type="evidence" value="ECO:0007669"/>
    <property type="project" value="TreeGrafter"/>
</dbReference>
<dbReference type="Ensembl" id="ENSPMGT00000023608.1">
    <property type="protein sequence ID" value="ENSPMGP00000022166.1"/>
    <property type="gene ID" value="ENSPMGG00000017938.1"/>
</dbReference>
<dbReference type="PANTHER" id="PTHR46841:SF7">
    <property type="entry name" value="IG-LIKE DOMAIN-CONTAINING PROTEIN"/>
    <property type="match status" value="1"/>
</dbReference>
<name>A0A3B4B0N1_9GOBI</name>
<dbReference type="InterPro" id="IPR007110">
    <property type="entry name" value="Ig-like_dom"/>
</dbReference>
<evidence type="ECO:0000256" key="2">
    <source>
        <dbReference type="ARBA" id="ARBA00022692"/>
    </source>
</evidence>
<dbReference type="Gene3D" id="2.60.40.10">
    <property type="entry name" value="Immunoglobulins"/>
    <property type="match status" value="2"/>
</dbReference>
<dbReference type="PROSITE" id="PS50835">
    <property type="entry name" value="IG_LIKE"/>
    <property type="match status" value="1"/>
</dbReference>
<keyword evidence="5" id="KW-0472">Membrane</keyword>